<dbReference type="InterPro" id="IPR002130">
    <property type="entry name" value="Cyclophilin-type_PPIase_dom"/>
</dbReference>
<dbReference type="PROSITE" id="PS51257">
    <property type="entry name" value="PROKAR_LIPOPROTEIN"/>
    <property type="match status" value="1"/>
</dbReference>
<feature type="compositionally biased region" description="Low complexity" evidence="4">
    <location>
        <begin position="228"/>
        <end position="246"/>
    </location>
</feature>
<dbReference type="EMBL" id="JADILY010000018">
    <property type="protein sequence ID" value="MBO8481102.1"/>
    <property type="molecule type" value="Genomic_DNA"/>
</dbReference>
<evidence type="ECO:0000313" key="6">
    <source>
        <dbReference type="EMBL" id="MBO8481102.1"/>
    </source>
</evidence>
<gene>
    <name evidence="6" type="ORF">IAC87_00980</name>
</gene>
<dbReference type="EC" id="5.2.1.8" evidence="3"/>
<proteinExistence type="inferred from homology"/>
<dbReference type="InterPro" id="IPR029000">
    <property type="entry name" value="Cyclophilin-like_dom_sf"/>
</dbReference>
<dbReference type="Gene3D" id="2.40.100.10">
    <property type="entry name" value="Cyclophilin-like"/>
    <property type="match status" value="1"/>
</dbReference>
<reference evidence="6" key="1">
    <citation type="submission" date="2020-10" db="EMBL/GenBank/DDBJ databases">
        <authorList>
            <person name="Gilroy R."/>
        </authorList>
    </citation>
    <scope>NUCLEOTIDE SEQUENCE</scope>
    <source>
        <strain evidence="6">B3-2255</strain>
    </source>
</reference>
<evidence type="ECO:0000256" key="1">
    <source>
        <dbReference type="ARBA" id="ARBA00023110"/>
    </source>
</evidence>
<dbReference type="Proteomes" id="UP000823772">
    <property type="component" value="Unassembled WGS sequence"/>
</dbReference>
<comment type="catalytic activity">
    <reaction evidence="3">
        <text>[protein]-peptidylproline (omega=180) = [protein]-peptidylproline (omega=0)</text>
        <dbReference type="Rhea" id="RHEA:16237"/>
        <dbReference type="Rhea" id="RHEA-COMP:10747"/>
        <dbReference type="Rhea" id="RHEA-COMP:10748"/>
        <dbReference type="ChEBI" id="CHEBI:83833"/>
        <dbReference type="ChEBI" id="CHEBI:83834"/>
        <dbReference type="EC" id="5.2.1.8"/>
    </reaction>
</comment>
<dbReference type="CDD" id="cd00317">
    <property type="entry name" value="cyclophilin"/>
    <property type="match status" value="1"/>
</dbReference>
<feature type="domain" description="PPIase cyclophilin-type" evidence="5">
    <location>
        <begin position="62"/>
        <end position="220"/>
    </location>
</feature>
<evidence type="ECO:0000256" key="3">
    <source>
        <dbReference type="RuleBase" id="RU363019"/>
    </source>
</evidence>
<dbReference type="PANTHER" id="PTHR45625:SF4">
    <property type="entry name" value="PEPTIDYLPROLYL ISOMERASE DOMAIN AND WD REPEAT-CONTAINING PROTEIN 1"/>
    <property type="match status" value="1"/>
</dbReference>
<evidence type="ECO:0000256" key="2">
    <source>
        <dbReference type="ARBA" id="ARBA00023235"/>
    </source>
</evidence>
<comment type="function">
    <text evidence="3">PPIases accelerate the folding of proteins. It catalyzes the cis-trans isomerization of proline imidic peptide bonds in oligopeptides.</text>
</comment>
<evidence type="ECO:0000256" key="4">
    <source>
        <dbReference type="SAM" id="MobiDB-lite"/>
    </source>
</evidence>
<dbReference type="SUPFAM" id="SSF50891">
    <property type="entry name" value="Cyclophilin-like"/>
    <property type="match status" value="1"/>
</dbReference>
<keyword evidence="1 3" id="KW-0697">Rotamase</keyword>
<organism evidence="6 7">
    <name type="scientific">Candidatus Merdivivens faecigallinarum</name>
    <dbReference type="NCBI Taxonomy" id="2840871"/>
    <lineage>
        <taxon>Bacteria</taxon>
        <taxon>Pseudomonadati</taxon>
        <taxon>Bacteroidota</taxon>
        <taxon>Bacteroidia</taxon>
        <taxon>Bacteroidales</taxon>
        <taxon>Muribaculaceae</taxon>
        <taxon>Muribaculaceae incertae sedis</taxon>
        <taxon>Candidatus Merdivivens</taxon>
    </lineage>
</organism>
<evidence type="ECO:0000259" key="5">
    <source>
        <dbReference type="PROSITE" id="PS50072"/>
    </source>
</evidence>
<dbReference type="AlphaFoldDB" id="A0A9D9IXU5"/>
<dbReference type="Pfam" id="PF00160">
    <property type="entry name" value="Pro_isomerase"/>
    <property type="match status" value="1"/>
</dbReference>
<comment type="similarity">
    <text evidence="3">Belongs to the cyclophilin-type PPIase family.</text>
</comment>
<accession>A0A9D9IXU5</accession>
<name>A0A9D9IXU5_9BACT</name>
<dbReference type="PANTHER" id="PTHR45625">
    <property type="entry name" value="PEPTIDYL-PROLYL CIS-TRANS ISOMERASE-RELATED"/>
    <property type="match status" value="1"/>
</dbReference>
<protein>
    <recommendedName>
        <fullName evidence="3">Peptidyl-prolyl cis-trans isomerase</fullName>
        <shortName evidence="3">PPIase</shortName>
        <ecNumber evidence="3">5.2.1.8</ecNumber>
    </recommendedName>
</protein>
<comment type="caution">
    <text evidence="6">The sequence shown here is derived from an EMBL/GenBank/DDBJ whole genome shotgun (WGS) entry which is preliminary data.</text>
</comment>
<dbReference type="PROSITE" id="PS50072">
    <property type="entry name" value="CSA_PPIASE_2"/>
    <property type="match status" value="1"/>
</dbReference>
<evidence type="ECO:0000313" key="7">
    <source>
        <dbReference type="Proteomes" id="UP000823772"/>
    </source>
</evidence>
<dbReference type="GO" id="GO:0003755">
    <property type="term" value="F:peptidyl-prolyl cis-trans isomerase activity"/>
    <property type="evidence" value="ECO:0007669"/>
    <property type="project" value="UniProtKB-UniRule"/>
</dbReference>
<feature type="region of interest" description="Disordered" evidence="4">
    <location>
        <begin position="228"/>
        <end position="255"/>
    </location>
</feature>
<sequence length="255" mass="27228">MKNFIRIALLVAAASIAVSCNGGKKKAADGNGAEAKDSTETMANTLAFDPALLPEEPVFDINTNMGTITVKLYSDTPKHRDNFVKLASERFYDGILFHRIIKGFMIQTGDPLTKDPANKAKFGTGGPGYEVPAEIVPTHSHIKGALAAARKGDQANPMKNSSGSQFYIVENPGSCKHLDGEYTVFGETVNGFDVIDKIASVQVDGRDCPLQEVKIISIVPVGIEQPATDVTSSDVTSSDVTPSDSTAQNHNRLSE</sequence>
<keyword evidence="2 3" id="KW-0413">Isomerase</keyword>
<reference evidence="6" key="2">
    <citation type="journal article" date="2021" name="PeerJ">
        <title>Extensive microbial diversity within the chicken gut microbiome revealed by metagenomics and culture.</title>
        <authorList>
            <person name="Gilroy R."/>
            <person name="Ravi A."/>
            <person name="Getino M."/>
            <person name="Pursley I."/>
            <person name="Horton D.L."/>
            <person name="Alikhan N.F."/>
            <person name="Baker D."/>
            <person name="Gharbi K."/>
            <person name="Hall N."/>
            <person name="Watson M."/>
            <person name="Adriaenssens E.M."/>
            <person name="Foster-Nyarko E."/>
            <person name="Jarju S."/>
            <person name="Secka A."/>
            <person name="Antonio M."/>
            <person name="Oren A."/>
            <person name="Chaudhuri R.R."/>
            <person name="La Ragione R."/>
            <person name="Hildebrand F."/>
            <person name="Pallen M.J."/>
        </authorList>
    </citation>
    <scope>NUCLEOTIDE SEQUENCE</scope>
    <source>
        <strain evidence="6">B3-2255</strain>
    </source>
</reference>
<dbReference type="PRINTS" id="PR00153">
    <property type="entry name" value="CSAPPISMRASE"/>
</dbReference>
<dbReference type="InterPro" id="IPR044666">
    <property type="entry name" value="Cyclophilin_A-like"/>
</dbReference>